<proteinExistence type="predicted"/>
<evidence type="ECO:0000313" key="2">
    <source>
        <dbReference type="WBParaSite" id="nRc.2.0.1.t10748-RA"/>
    </source>
</evidence>
<dbReference type="Proteomes" id="UP000887565">
    <property type="component" value="Unplaced"/>
</dbReference>
<name>A0A915IAF0_ROMCU</name>
<sequence>MTCQQMLGIVFNMHQEDQQKLWPTLFPNGECDFRAVISEQGRGVVNCTIVGNRDKIYFIDSITLPTSVKCSFVKQLVPSASHDGNQCAFIDENRSRRPVFKLTAERNSFGWAEWAACSNLFDYVENWNLEVCQFEGSCIAKSKLKAQLNHIMPQDTICLVLHRPMIS</sequence>
<dbReference type="WBParaSite" id="nRc.2.0.1.t10748-RA">
    <property type="protein sequence ID" value="nRc.2.0.1.t10748-RA"/>
    <property type="gene ID" value="nRc.2.0.1.g10748"/>
</dbReference>
<protein>
    <submittedName>
        <fullName evidence="2">Uncharacterized protein</fullName>
    </submittedName>
</protein>
<accession>A0A915IAF0</accession>
<evidence type="ECO:0000313" key="1">
    <source>
        <dbReference type="Proteomes" id="UP000887565"/>
    </source>
</evidence>
<reference evidence="2" key="1">
    <citation type="submission" date="2022-11" db="UniProtKB">
        <authorList>
            <consortium name="WormBaseParasite"/>
        </authorList>
    </citation>
    <scope>IDENTIFICATION</scope>
</reference>
<organism evidence="1 2">
    <name type="scientific">Romanomermis culicivorax</name>
    <name type="common">Nematode worm</name>
    <dbReference type="NCBI Taxonomy" id="13658"/>
    <lineage>
        <taxon>Eukaryota</taxon>
        <taxon>Metazoa</taxon>
        <taxon>Ecdysozoa</taxon>
        <taxon>Nematoda</taxon>
        <taxon>Enoplea</taxon>
        <taxon>Dorylaimia</taxon>
        <taxon>Mermithida</taxon>
        <taxon>Mermithoidea</taxon>
        <taxon>Mermithidae</taxon>
        <taxon>Romanomermis</taxon>
    </lineage>
</organism>
<dbReference type="AlphaFoldDB" id="A0A915IAF0"/>
<keyword evidence="1" id="KW-1185">Reference proteome</keyword>